<evidence type="ECO:0000313" key="1">
    <source>
        <dbReference type="EMBL" id="KAG8434480.1"/>
    </source>
</evidence>
<name>A0A8T2ITU3_9PIPI</name>
<proteinExistence type="predicted"/>
<keyword evidence="2" id="KW-1185">Reference proteome</keyword>
<evidence type="ECO:0000313" key="2">
    <source>
        <dbReference type="Proteomes" id="UP000812440"/>
    </source>
</evidence>
<dbReference type="AlphaFoldDB" id="A0A8T2ITU3"/>
<dbReference type="Proteomes" id="UP000812440">
    <property type="component" value="Chromosome 7"/>
</dbReference>
<comment type="caution">
    <text evidence="1">The sequence shown here is derived from an EMBL/GenBank/DDBJ whole genome shotgun (WGS) entry which is preliminary data.</text>
</comment>
<sequence>MHVYCASVYAVAHTTSPSMHNAWGNAKKIPVCFALAAVNFVQERPKISLGHGSVPIGQLKHTQGDSIETIERCLIETRTYATGIKLISYKQDVPQKRNVCCGVPQCTNALVKLRPIFSFDQNGFNTKFNVKITN</sequence>
<reference evidence="1" key="1">
    <citation type="thesis" date="2020" institute="ProQuest LLC" country="789 East Eisenhower Parkway, Ann Arbor, MI, USA">
        <title>Comparative Genomics and Chromosome Evolution.</title>
        <authorList>
            <person name="Mudd A.B."/>
        </authorList>
    </citation>
    <scope>NUCLEOTIDE SEQUENCE</scope>
    <source>
        <strain evidence="1">Female2</strain>
        <tissue evidence="1">Blood</tissue>
    </source>
</reference>
<organism evidence="1 2">
    <name type="scientific">Hymenochirus boettgeri</name>
    <name type="common">Congo dwarf clawed frog</name>
    <dbReference type="NCBI Taxonomy" id="247094"/>
    <lineage>
        <taxon>Eukaryota</taxon>
        <taxon>Metazoa</taxon>
        <taxon>Chordata</taxon>
        <taxon>Craniata</taxon>
        <taxon>Vertebrata</taxon>
        <taxon>Euteleostomi</taxon>
        <taxon>Amphibia</taxon>
        <taxon>Batrachia</taxon>
        <taxon>Anura</taxon>
        <taxon>Pipoidea</taxon>
        <taxon>Pipidae</taxon>
        <taxon>Pipinae</taxon>
        <taxon>Hymenochirus</taxon>
    </lineage>
</organism>
<dbReference type="EMBL" id="JAACNH010000008">
    <property type="protein sequence ID" value="KAG8434480.1"/>
    <property type="molecule type" value="Genomic_DNA"/>
</dbReference>
<accession>A0A8T2ITU3</accession>
<protein>
    <submittedName>
        <fullName evidence="1">Uncharacterized protein</fullName>
    </submittedName>
</protein>
<gene>
    <name evidence="1" type="ORF">GDO86_012744</name>
</gene>